<gene>
    <name evidence="5" type="ORF">QTN89_27240</name>
</gene>
<keyword evidence="2" id="KW-1133">Transmembrane helix</keyword>
<keyword evidence="2" id="KW-0472">Membrane</keyword>
<feature type="domain" description="Multidrug resistance protein MdtA-like barrel-sandwich hybrid" evidence="3">
    <location>
        <begin position="91"/>
        <end position="229"/>
    </location>
</feature>
<dbReference type="Gene3D" id="2.40.50.100">
    <property type="match status" value="1"/>
</dbReference>
<dbReference type="Gene3D" id="1.10.287.470">
    <property type="entry name" value="Helix hairpin bin"/>
    <property type="match status" value="1"/>
</dbReference>
<keyword evidence="2" id="KW-0812">Transmembrane</keyword>
<dbReference type="Gene3D" id="2.40.30.170">
    <property type="match status" value="1"/>
</dbReference>
<dbReference type="EMBL" id="JASZZN010000033">
    <property type="protein sequence ID" value="MDM4019180.1"/>
    <property type="molecule type" value="Genomic_DNA"/>
</dbReference>
<feature type="domain" description="CusB-like beta-barrel" evidence="4">
    <location>
        <begin position="243"/>
        <end position="310"/>
    </location>
</feature>
<dbReference type="SUPFAM" id="SSF111369">
    <property type="entry name" value="HlyD-like secretion proteins"/>
    <property type="match status" value="1"/>
</dbReference>
<dbReference type="Gene3D" id="2.40.420.20">
    <property type="match status" value="1"/>
</dbReference>
<dbReference type="PANTHER" id="PTHR30469:SF15">
    <property type="entry name" value="HLYD FAMILY OF SECRETION PROTEINS"/>
    <property type="match status" value="1"/>
</dbReference>
<evidence type="ECO:0000313" key="6">
    <source>
        <dbReference type="Proteomes" id="UP001239462"/>
    </source>
</evidence>
<dbReference type="InterPro" id="IPR058625">
    <property type="entry name" value="MdtA-like_BSH"/>
</dbReference>
<reference evidence="5 6" key="1">
    <citation type="submission" date="2023-06" db="EMBL/GenBank/DDBJ databases">
        <title>Roseiconus lacunae JC819 isolated from Gulf of Mannar region, Tamil Nadu.</title>
        <authorList>
            <person name="Pk S."/>
            <person name="Ch S."/>
            <person name="Ch V.R."/>
        </authorList>
    </citation>
    <scope>NUCLEOTIDE SEQUENCE [LARGE SCALE GENOMIC DNA]</scope>
    <source>
        <strain evidence="5 6">JC819</strain>
    </source>
</reference>
<feature type="transmembrane region" description="Helical" evidence="2">
    <location>
        <begin position="16"/>
        <end position="38"/>
    </location>
</feature>
<dbReference type="Pfam" id="PF25954">
    <property type="entry name" value="Beta-barrel_RND_2"/>
    <property type="match status" value="1"/>
</dbReference>
<dbReference type="Pfam" id="PF25917">
    <property type="entry name" value="BSH_RND"/>
    <property type="match status" value="1"/>
</dbReference>
<dbReference type="InterPro" id="IPR006143">
    <property type="entry name" value="RND_pump_MFP"/>
</dbReference>
<dbReference type="NCBIfam" id="TIGR01730">
    <property type="entry name" value="RND_mfp"/>
    <property type="match status" value="1"/>
</dbReference>
<proteinExistence type="inferred from homology"/>
<sequence>MLRRLKKVATPAENQVVFALSTAVTTLLIGVAIGYWAWGRSDGAEVTTGGSAGPGKKGPPPTQAMLIRVGEIKRDQISPIRTLLGDLIAVRTASVASEVPGRVAEVFVDEGSTVIGGKTVLARIDGTWEDLQEKKITAQIAQAKATLRFEKAEASRLKQLLAQQAASTSEVDAKSAVVEQTVASIDELTASLGEVRERQQRLEILAPFSGKVITKHTEVGEYIAVGAPIVDIVSTGRIDARTMVPQQNIGLLRDGDLVSVRVDHSDLELNGEVIAINSQGSLGSRTFPVRIALHDQDGFLKPGMGVSVDVPTGKASTELLVPRDAVLTKPDESVVWVVEVDTRAMERSSKQSALHKPLTTRPVPVKILSHSTEHYAIRSVRAADESALRPGTRVVTEGLERLVPGIPVRVDLDSQPLVPVPGSYADGQQKLD</sequence>
<evidence type="ECO:0000259" key="3">
    <source>
        <dbReference type="Pfam" id="PF25917"/>
    </source>
</evidence>
<protein>
    <submittedName>
        <fullName evidence="5">Efflux RND transporter periplasmic adaptor subunit</fullName>
    </submittedName>
</protein>
<evidence type="ECO:0000256" key="2">
    <source>
        <dbReference type="SAM" id="Phobius"/>
    </source>
</evidence>
<dbReference type="RefSeq" id="WP_149494671.1">
    <property type="nucleotide sequence ID" value="NZ_JAJMQV010000011.1"/>
</dbReference>
<dbReference type="InterPro" id="IPR058792">
    <property type="entry name" value="Beta-barrel_RND_2"/>
</dbReference>
<comment type="caution">
    <text evidence="5">The sequence shown here is derived from an EMBL/GenBank/DDBJ whole genome shotgun (WGS) entry which is preliminary data.</text>
</comment>
<name>A0ABT7PRP4_9BACT</name>
<evidence type="ECO:0000259" key="4">
    <source>
        <dbReference type="Pfam" id="PF25954"/>
    </source>
</evidence>
<accession>A0ABT7PRP4</accession>
<comment type="similarity">
    <text evidence="1">Belongs to the membrane fusion protein (MFP) (TC 8.A.1) family.</text>
</comment>
<keyword evidence="6" id="KW-1185">Reference proteome</keyword>
<dbReference type="PANTHER" id="PTHR30469">
    <property type="entry name" value="MULTIDRUG RESISTANCE PROTEIN MDTA"/>
    <property type="match status" value="1"/>
</dbReference>
<evidence type="ECO:0000313" key="5">
    <source>
        <dbReference type="EMBL" id="MDM4019180.1"/>
    </source>
</evidence>
<dbReference type="Proteomes" id="UP001239462">
    <property type="component" value="Unassembled WGS sequence"/>
</dbReference>
<organism evidence="5 6">
    <name type="scientific">Roseiconus lacunae</name>
    <dbReference type="NCBI Taxonomy" id="2605694"/>
    <lineage>
        <taxon>Bacteria</taxon>
        <taxon>Pseudomonadati</taxon>
        <taxon>Planctomycetota</taxon>
        <taxon>Planctomycetia</taxon>
        <taxon>Pirellulales</taxon>
        <taxon>Pirellulaceae</taxon>
        <taxon>Roseiconus</taxon>
    </lineage>
</organism>
<evidence type="ECO:0000256" key="1">
    <source>
        <dbReference type="ARBA" id="ARBA00009477"/>
    </source>
</evidence>